<dbReference type="SMART" id="SM00220">
    <property type="entry name" value="S_TKc"/>
    <property type="match status" value="1"/>
</dbReference>
<comment type="subcellular location">
    <subcellularLocation>
        <location evidence="1">Cytoplasm</location>
    </subcellularLocation>
</comment>
<keyword evidence="4" id="KW-0723">Serine/threonine-protein kinase</keyword>
<evidence type="ECO:0000256" key="9">
    <source>
        <dbReference type="ARBA" id="ARBA00022840"/>
    </source>
</evidence>
<dbReference type="EMBL" id="JAAWWB010000026">
    <property type="protein sequence ID" value="KAG6750557.1"/>
    <property type="molecule type" value="Genomic_DNA"/>
</dbReference>
<keyword evidence="5" id="KW-0597">Phosphoprotein</keyword>
<keyword evidence="17" id="KW-1185">Reference proteome</keyword>
<keyword evidence="6" id="KW-0808">Transferase</keyword>
<dbReference type="FunFam" id="3.30.200.20:FF:000389">
    <property type="entry name" value="Receptor-like cytosolic serine/threonine-protein kinase RBK1"/>
    <property type="match status" value="1"/>
</dbReference>
<dbReference type="GO" id="GO:0005524">
    <property type="term" value="F:ATP binding"/>
    <property type="evidence" value="ECO:0007669"/>
    <property type="project" value="UniProtKB-UniRule"/>
</dbReference>
<evidence type="ECO:0000256" key="13">
    <source>
        <dbReference type="PROSITE-ProRule" id="PRU10141"/>
    </source>
</evidence>
<evidence type="ECO:0000313" key="17">
    <source>
        <dbReference type="Proteomes" id="UP000886885"/>
    </source>
</evidence>
<dbReference type="GO" id="GO:0004674">
    <property type="term" value="F:protein serine/threonine kinase activity"/>
    <property type="evidence" value="ECO:0007669"/>
    <property type="project" value="UniProtKB-KW"/>
</dbReference>
<dbReference type="GO" id="GO:0005737">
    <property type="term" value="C:cytoplasm"/>
    <property type="evidence" value="ECO:0007669"/>
    <property type="project" value="UniProtKB-SubCell"/>
</dbReference>
<accession>A0A8X7YKB3</accession>
<evidence type="ECO:0000259" key="15">
    <source>
        <dbReference type="PROSITE" id="PS50011"/>
    </source>
</evidence>
<dbReference type="InterPro" id="IPR017441">
    <property type="entry name" value="Protein_kinase_ATP_BS"/>
</dbReference>
<comment type="catalytic activity">
    <reaction evidence="11">
        <text>L-seryl-[protein] + ATP = O-phospho-L-seryl-[protein] + ADP + H(+)</text>
        <dbReference type="Rhea" id="RHEA:17989"/>
        <dbReference type="Rhea" id="RHEA-COMP:9863"/>
        <dbReference type="Rhea" id="RHEA-COMP:11604"/>
        <dbReference type="ChEBI" id="CHEBI:15378"/>
        <dbReference type="ChEBI" id="CHEBI:29999"/>
        <dbReference type="ChEBI" id="CHEBI:30616"/>
        <dbReference type="ChEBI" id="CHEBI:83421"/>
        <dbReference type="ChEBI" id="CHEBI:456216"/>
        <dbReference type="EC" id="2.7.11.1"/>
    </reaction>
</comment>
<dbReference type="Pfam" id="PF07714">
    <property type="entry name" value="PK_Tyr_Ser-Thr"/>
    <property type="match status" value="1"/>
</dbReference>
<evidence type="ECO:0000256" key="11">
    <source>
        <dbReference type="ARBA" id="ARBA00048679"/>
    </source>
</evidence>
<dbReference type="InterPro" id="IPR008271">
    <property type="entry name" value="Ser/Thr_kinase_AS"/>
</dbReference>
<dbReference type="PROSITE" id="PS50011">
    <property type="entry name" value="PROTEIN_KINASE_DOM"/>
    <property type="match status" value="1"/>
</dbReference>
<evidence type="ECO:0000256" key="5">
    <source>
        <dbReference type="ARBA" id="ARBA00022553"/>
    </source>
</evidence>
<evidence type="ECO:0000256" key="12">
    <source>
        <dbReference type="ARBA" id="ARBA00063228"/>
    </source>
</evidence>
<dbReference type="GO" id="GO:0051020">
    <property type="term" value="F:GTPase binding"/>
    <property type="evidence" value="ECO:0007669"/>
    <property type="project" value="UniProtKB-ARBA"/>
</dbReference>
<comment type="subunit">
    <text evidence="12">Interacts with ARAC5 and ARAC10.</text>
</comment>
<gene>
    <name evidence="16" type="ORF">POTOM_045053</name>
</gene>
<dbReference type="FunFam" id="1.10.510.10:FF:000335">
    <property type="entry name" value="receptor-like cytosolic serine/threonine-protein kinase RBK2"/>
    <property type="match status" value="1"/>
</dbReference>
<feature type="region of interest" description="Disordered" evidence="14">
    <location>
        <begin position="1"/>
        <end position="25"/>
    </location>
</feature>
<proteinExistence type="predicted"/>
<keyword evidence="9 13" id="KW-0067">ATP-binding</keyword>
<dbReference type="OrthoDB" id="4062651at2759"/>
<dbReference type="InterPro" id="IPR000719">
    <property type="entry name" value="Prot_kinase_dom"/>
</dbReference>
<comment type="caution">
    <text evidence="16">The sequence shown here is derived from an EMBL/GenBank/DDBJ whole genome shotgun (WGS) entry which is preliminary data.</text>
</comment>
<dbReference type="PROSITE" id="PS00108">
    <property type="entry name" value="PROTEIN_KINASE_ST"/>
    <property type="match status" value="1"/>
</dbReference>
<dbReference type="PANTHER" id="PTHR47987:SF14">
    <property type="entry name" value="RECEPTOR-LIKE CYTOSOLIC SERINE_THREONINE-PROTEIN KINASE RBK2"/>
    <property type="match status" value="1"/>
</dbReference>
<keyword evidence="8" id="KW-0418">Kinase</keyword>
<name>A0A8X7YKB3_POPTO</name>
<dbReference type="EC" id="2.7.11.1" evidence="2"/>
<reference evidence="16" key="1">
    <citation type="journal article" date="2020" name="bioRxiv">
        <title>Hybrid origin of Populus tomentosa Carr. identified through genome sequencing and phylogenomic analysis.</title>
        <authorList>
            <person name="An X."/>
            <person name="Gao K."/>
            <person name="Chen Z."/>
            <person name="Li J."/>
            <person name="Yang X."/>
            <person name="Yang X."/>
            <person name="Zhou J."/>
            <person name="Guo T."/>
            <person name="Zhao T."/>
            <person name="Huang S."/>
            <person name="Miao D."/>
            <person name="Khan W.U."/>
            <person name="Rao P."/>
            <person name="Ye M."/>
            <person name="Lei B."/>
            <person name="Liao W."/>
            <person name="Wang J."/>
            <person name="Ji L."/>
            <person name="Li Y."/>
            <person name="Guo B."/>
            <person name="Mustafa N.S."/>
            <person name="Li S."/>
            <person name="Yun Q."/>
            <person name="Keller S.R."/>
            <person name="Mao J."/>
            <person name="Zhang R."/>
            <person name="Strauss S.H."/>
        </authorList>
    </citation>
    <scope>NUCLEOTIDE SEQUENCE</scope>
    <source>
        <strain evidence="16">GM15</strain>
        <tissue evidence="16">Leaf</tissue>
    </source>
</reference>
<dbReference type="AlphaFoldDB" id="A0A8X7YKB3"/>
<keyword evidence="3" id="KW-0963">Cytoplasm</keyword>
<evidence type="ECO:0000256" key="3">
    <source>
        <dbReference type="ARBA" id="ARBA00022490"/>
    </source>
</evidence>
<feature type="binding site" evidence="13">
    <location>
        <position position="254"/>
    </location>
    <ligand>
        <name>ATP</name>
        <dbReference type="ChEBI" id="CHEBI:30616"/>
    </ligand>
</feature>
<evidence type="ECO:0000256" key="10">
    <source>
        <dbReference type="ARBA" id="ARBA00047899"/>
    </source>
</evidence>
<organism evidence="16 17">
    <name type="scientific">Populus tomentosa</name>
    <name type="common">Chinese white poplar</name>
    <dbReference type="NCBI Taxonomy" id="118781"/>
    <lineage>
        <taxon>Eukaryota</taxon>
        <taxon>Viridiplantae</taxon>
        <taxon>Streptophyta</taxon>
        <taxon>Embryophyta</taxon>
        <taxon>Tracheophyta</taxon>
        <taxon>Spermatophyta</taxon>
        <taxon>Magnoliopsida</taxon>
        <taxon>eudicotyledons</taxon>
        <taxon>Gunneridae</taxon>
        <taxon>Pentapetalae</taxon>
        <taxon>rosids</taxon>
        <taxon>fabids</taxon>
        <taxon>Malpighiales</taxon>
        <taxon>Salicaceae</taxon>
        <taxon>Saliceae</taxon>
        <taxon>Populus</taxon>
    </lineage>
</organism>
<sequence length="621" mass="70171">MRAEVAEELPTFVSNAGDQTSDSYGTERPLKREIVVCVCWLVMATVGGHNKAAHSSTLPLYGCVPLHALSFGEGSKEYCLLSERNLHAKVSVKPKKHSPVISSSASSIDLRASDMERERQDGLSPRGVIEACLTGLESKSDFPRNSTAESEVPRSKAHSNWSRFFKSWKRFSLKHLPSFIPPPVPKEPKRKSRSTRENTVLRNLYNFKSTLQHFTFAELKMATNNFNHENLIGKGGFAEVYKGCLPDGRLVAIKQLTKGTLDEKTAGFLNELGIIAHVDHPNTAKLLGCGIDGGMHLVFELSPLGSLGSALHGSQVELDWSKRYKIALGAADGLLYLHENCRRRIIHRDIKADNILLTKNFEPQICDFGLAKWLPTQWTHHNVSKFEGTFGYFAPEYYMHGIVDEKTDIYAFGVLLLELITGRRPVDHLQQSLVIWVTFYFCTAKPLLDNNDTKELADPSLGNNYDLEEMDRVVLTASLCIEQSPVLRPRMSQASVELHVTSTTLFHAVLYSHITRNHRVTVPFAESVLEWLHIELQQNFCYPNLAHILGKDWFECLWCCVLLKRVVILLRGDEYVSERAKKGKGRTLLRTYSEEIFDAQDYNSTRYLNDLKRYKELALGS</sequence>
<dbReference type="PROSITE" id="PS00107">
    <property type="entry name" value="PROTEIN_KINASE_ATP"/>
    <property type="match status" value="1"/>
</dbReference>
<dbReference type="InterPro" id="IPR046958">
    <property type="entry name" value="RBK1/2/STUNTED"/>
</dbReference>
<feature type="compositionally biased region" description="Polar residues" evidence="14">
    <location>
        <begin position="12"/>
        <end position="24"/>
    </location>
</feature>
<dbReference type="Proteomes" id="UP000886885">
    <property type="component" value="Chromosome 13D"/>
</dbReference>
<evidence type="ECO:0000256" key="1">
    <source>
        <dbReference type="ARBA" id="ARBA00004496"/>
    </source>
</evidence>
<comment type="catalytic activity">
    <reaction evidence="10">
        <text>L-threonyl-[protein] + ATP = O-phospho-L-threonyl-[protein] + ADP + H(+)</text>
        <dbReference type="Rhea" id="RHEA:46608"/>
        <dbReference type="Rhea" id="RHEA-COMP:11060"/>
        <dbReference type="Rhea" id="RHEA-COMP:11605"/>
        <dbReference type="ChEBI" id="CHEBI:15378"/>
        <dbReference type="ChEBI" id="CHEBI:30013"/>
        <dbReference type="ChEBI" id="CHEBI:30616"/>
        <dbReference type="ChEBI" id="CHEBI:61977"/>
        <dbReference type="ChEBI" id="CHEBI:456216"/>
        <dbReference type="EC" id="2.7.11.1"/>
    </reaction>
</comment>
<dbReference type="InterPro" id="IPR001245">
    <property type="entry name" value="Ser-Thr/Tyr_kinase_cat_dom"/>
</dbReference>
<evidence type="ECO:0000313" key="16">
    <source>
        <dbReference type="EMBL" id="KAG6750557.1"/>
    </source>
</evidence>
<dbReference type="PANTHER" id="PTHR47987">
    <property type="entry name" value="OS08G0249100 PROTEIN"/>
    <property type="match status" value="1"/>
</dbReference>
<evidence type="ECO:0000256" key="6">
    <source>
        <dbReference type="ARBA" id="ARBA00022679"/>
    </source>
</evidence>
<evidence type="ECO:0000256" key="8">
    <source>
        <dbReference type="ARBA" id="ARBA00022777"/>
    </source>
</evidence>
<feature type="domain" description="Protein kinase" evidence="15">
    <location>
        <begin position="226"/>
        <end position="510"/>
    </location>
</feature>
<evidence type="ECO:0000256" key="2">
    <source>
        <dbReference type="ARBA" id="ARBA00012513"/>
    </source>
</evidence>
<evidence type="ECO:0000256" key="4">
    <source>
        <dbReference type="ARBA" id="ARBA00022527"/>
    </source>
</evidence>
<evidence type="ECO:0000256" key="7">
    <source>
        <dbReference type="ARBA" id="ARBA00022741"/>
    </source>
</evidence>
<keyword evidence="7 13" id="KW-0547">Nucleotide-binding</keyword>
<evidence type="ECO:0000256" key="14">
    <source>
        <dbReference type="SAM" id="MobiDB-lite"/>
    </source>
</evidence>
<protein>
    <recommendedName>
        <fullName evidence="2">non-specific serine/threonine protein kinase</fullName>
        <ecNumber evidence="2">2.7.11.1</ecNumber>
    </recommendedName>
</protein>